<gene>
    <name evidence="1" type="ORF">AVEN_32751_1</name>
</gene>
<evidence type="ECO:0000313" key="2">
    <source>
        <dbReference type="Proteomes" id="UP000499080"/>
    </source>
</evidence>
<dbReference type="EMBL" id="BGPR01000253">
    <property type="protein sequence ID" value="GBM08196.1"/>
    <property type="molecule type" value="Genomic_DNA"/>
</dbReference>
<reference evidence="1 2" key="1">
    <citation type="journal article" date="2019" name="Sci. Rep.">
        <title>Orb-weaving spider Araneus ventricosus genome elucidates the spidroin gene catalogue.</title>
        <authorList>
            <person name="Kono N."/>
            <person name="Nakamura H."/>
            <person name="Ohtoshi R."/>
            <person name="Moran D.A.P."/>
            <person name="Shinohara A."/>
            <person name="Yoshida Y."/>
            <person name="Fujiwara M."/>
            <person name="Mori M."/>
            <person name="Tomita M."/>
            <person name="Arakawa K."/>
        </authorList>
    </citation>
    <scope>NUCLEOTIDE SEQUENCE [LARGE SCALE GENOMIC DNA]</scope>
</reference>
<proteinExistence type="predicted"/>
<sequence>MPHTHQNNARRRHIPAITLNQSKNRVPGGVKCVATIKSKQDKSASESAALASIFHGAVIGGGMTMRGAGLSSSLISPTPGHLECFSNCTCSREREKYPCLT</sequence>
<dbReference type="AlphaFoldDB" id="A0A4Y2CW77"/>
<keyword evidence="2" id="KW-1185">Reference proteome</keyword>
<name>A0A4Y2CW77_ARAVE</name>
<organism evidence="1 2">
    <name type="scientific">Araneus ventricosus</name>
    <name type="common">Orbweaver spider</name>
    <name type="synonym">Epeira ventricosa</name>
    <dbReference type="NCBI Taxonomy" id="182803"/>
    <lineage>
        <taxon>Eukaryota</taxon>
        <taxon>Metazoa</taxon>
        <taxon>Ecdysozoa</taxon>
        <taxon>Arthropoda</taxon>
        <taxon>Chelicerata</taxon>
        <taxon>Arachnida</taxon>
        <taxon>Araneae</taxon>
        <taxon>Araneomorphae</taxon>
        <taxon>Entelegynae</taxon>
        <taxon>Araneoidea</taxon>
        <taxon>Araneidae</taxon>
        <taxon>Araneus</taxon>
    </lineage>
</organism>
<evidence type="ECO:0000313" key="1">
    <source>
        <dbReference type="EMBL" id="GBM08196.1"/>
    </source>
</evidence>
<accession>A0A4Y2CW77</accession>
<dbReference type="Proteomes" id="UP000499080">
    <property type="component" value="Unassembled WGS sequence"/>
</dbReference>
<protein>
    <submittedName>
        <fullName evidence="1">Uncharacterized protein</fullName>
    </submittedName>
</protein>
<comment type="caution">
    <text evidence="1">The sequence shown here is derived from an EMBL/GenBank/DDBJ whole genome shotgun (WGS) entry which is preliminary data.</text>
</comment>